<dbReference type="PANTHER" id="PTHR11236">
    <property type="entry name" value="AMINOBENZOATE/ANTHRANILATE SYNTHASE"/>
    <property type="match status" value="1"/>
</dbReference>
<reference evidence="2" key="1">
    <citation type="journal article" date="2014" name="Front. Microbiol.">
        <title>High frequency of phylogenetically diverse reductive dehalogenase-homologous genes in deep subseafloor sedimentary metagenomes.</title>
        <authorList>
            <person name="Kawai M."/>
            <person name="Futagami T."/>
            <person name="Toyoda A."/>
            <person name="Takaki Y."/>
            <person name="Nishi S."/>
            <person name="Hori S."/>
            <person name="Arai W."/>
            <person name="Tsubouchi T."/>
            <person name="Morono Y."/>
            <person name="Uchiyama I."/>
            <person name="Ito T."/>
            <person name="Fujiyama A."/>
            <person name="Inagaki F."/>
            <person name="Takami H."/>
        </authorList>
    </citation>
    <scope>NUCLEOTIDE SEQUENCE</scope>
    <source>
        <strain evidence="2">Expedition CK06-06</strain>
    </source>
</reference>
<name>X1DA12_9ZZZZ</name>
<dbReference type="InterPro" id="IPR019999">
    <property type="entry name" value="Anth_synth_I-like"/>
</dbReference>
<dbReference type="Pfam" id="PF04715">
    <property type="entry name" value="Anth_synt_I_N"/>
    <property type="match status" value="1"/>
</dbReference>
<dbReference type="GO" id="GO:0000162">
    <property type="term" value="P:L-tryptophan biosynthetic process"/>
    <property type="evidence" value="ECO:0007669"/>
    <property type="project" value="TreeGrafter"/>
</dbReference>
<feature type="non-terminal residue" evidence="2">
    <location>
        <position position="1"/>
    </location>
</feature>
<evidence type="ECO:0000313" key="2">
    <source>
        <dbReference type="EMBL" id="GAH01909.1"/>
    </source>
</evidence>
<gene>
    <name evidence="2" type="ORF">S01H4_45785</name>
</gene>
<accession>X1DA12</accession>
<proteinExistence type="predicted"/>
<evidence type="ECO:0000259" key="1">
    <source>
        <dbReference type="Pfam" id="PF04715"/>
    </source>
</evidence>
<feature type="domain" description="Anthranilate synthase component I N-terminal" evidence="1">
    <location>
        <begin position="82"/>
        <end position="147"/>
    </location>
</feature>
<dbReference type="EMBL" id="BART01025523">
    <property type="protein sequence ID" value="GAH01909.1"/>
    <property type="molecule type" value="Genomic_DNA"/>
</dbReference>
<sequence>TETPGMYEKISGYRNEFNIISKGIRYYSYQHPLFFLKQNIDSYIGSSLEDDKDSIRTLFIDGNKIRETADVRDSSSREKNNNLKEEGSVDFKLPDFKGGFIGYFSYDLKNYIEKLPQSVLYDINLPLLYFAYYDKLISYSHDENKWYFIRNFQIKSKDGEYGSGSDIIFFPGDYIDYDFEDKSLIKRVDLEKRKVVRRLSCCKQEINTDNKNSGFSEIKKSIIDKYYKKNIPSIDLKSNFTRKNYLQGITKTKKYIHDGDIYQVNFSQRFECNLQVEPAYI</sequence>
<comment type="caution">
    <text evidence="2">The sequence shown here is derived from an EMBL/GenBank/DDBJ whole genome shotgun (WGS) entry which is preliminary data.</text>
</comment>
<dbReference type="InterPro" id="IPR005801">
    <property type="entry name" value="ADC_synthase"/>
</dbReference>
<dbReference type="PANTHER" id="PTHR11236:SF9">
    <property type="entry name" value="ANTHRANILATE SYNTHASE COMPONENT 1"/>
    <property type="match status" value="1"/>
</dbReference>
<protein>
    <recommendedName>
        <fullName evidence="1">Anthranilate synthase component I N-terminal domain-containing protein</fullName>
    </recommendedName>
</protein>
<dbReference type="SUPFAM" id="SSF56322">
    <property type="entry name" value="ADC synthase"/>
    <property type="match status" value="1"/>
</dbReference>
<feature type="non-terminal residue" evidence="2">
    <location>
        <position position="281"/>
    </location>
</feature>
<dbReference type="Gene3D" id="3.60.120.10">
    <property type="entry name" value="Anthranilate synthase"/>
    <property type="match status" value="1"/>
</dbReference>
<dbReference type="AlphaFoldDB" id="X1DA12"/>
<dbReference type="InterPro" id="IPR006805">
    <property type="entry name" value="Anth_synth_I_N"/>
</dbReference>
<organism evidence="2">
    <name type="scientific">marine sediment metagenome</name>
    <dbReference type="NCBI Taxonomy" id="412755"/>
    <lineage>
        <taxon>unclassified sequences</taxon>
        <taxon>metagenomes</taxon>
        <taxon>ecological metagenomes</taxon>
    </lineage>
</organism>